<evidence type="ECO:0000256" key="1">
    <source>
        <dbReference type="SAM" id="MobiDB-lite"/>
    </source>
</evidence>
<gene>
    <name evidence="2" type="ORF">GCM10010334_03310</name>
</gene>
<evidence type="ECO:0000313" key="3">
    <source>
        <dbReference type="Proteomes" id="UP000638353"/>
    </source>
</evidence>
<proteinExistence type="predicted"/>
<accession>A0A918WSD0</accession>
<dbReference type="AlphaFoldDB" id="A0A918WSD0"/>
<name>A0A918WSD0_9ACTN</name>
<reference evidence="2" key="1">
    <citation type="journal article" date="2014" name="Int. J. Syst. Evol. Microbiol.">
        <title>Complete genome sequence of Corynebacterium casei LMG S-19264T (=DSM 44701T), isolated from a smear-ripened cheese.</title>
        <authorList>
            <consortium name="US DOE Joint Genome Institute (JGI-PGF)"/>
            <person name="Walter F."/>
            <person name="Albersmeier A."/>
            <person name="Kalinowski J."/>
            <person name="Ruckert C."/>
        </authorList>
    </citation>
    <scope>NUCLEOTIDE SEQUENCE</scope>
    <source>
        <strain evidence="2">JCM 4637</strain>
    </source>
</reference>
<comment type="caution">
    <text evidence="2">The sequence shown here is derived from an EMBL/GenBank/DDBJ whole genome shotgun (WGS) entry which is preliminary data.</text>
</comment>
<sequence length="162" mass="17055">MSQYGHGHPGGVDGQQPPAPLGAFGPPPPAFVPGQHQPPVPQYSPPAPQPGYHPATPEQLLAPGPEFLATDAHFGVVIDASGVSFDADGNTAEFGWGELLTVQFKPSPVGRRLMVAAVLPDGRFFECVVNARKAAVLQQWLGEIGYVVGHYLAARGYPNNTP</sequence>
<dbReference type="Proteomes" id="UP000638353">
    <property type="component" value="Unassembled WGS sequence"/>
</dbReference>
<reference evidence="2" key="2">
    <citation type="submission" date="2020-09" db="EMBL/GenBank/DDBJ databases">
        <authorList>
            <person name="Sun Q."/>
            <person name="Ohkuma M."/>
        </authorList>
    </citation>
    <scope>NUCLEOTIDE SEQUENCE</scope>
    <source>
        <strain evidence="2">JCM 4637</strain>
    </source>
</reference>
<organism evidence="2 3">
    <name type="scientific">Streptomyces finlayi</name>
    <dbReference type="NCBI Taxonomy" id="67296"/>
    <lineage>
        <taxon>Bacteria</taxon>
        <taxon>Bacillati</taxon>
        <taxon>Actinomycetota</taxon>
        <taxon>Actinomycetes</taxon>
        <taxon>Kitasatosporales</taxon>
        <taxon>Streptomycetaceae</taxon>
        <taxon>Streptomyces</taxon>
    </lineage>
</organism>
<feature type="region of interest" description="Disordered" evidence="1">
    <location>
        <begin position="1"/>
        <end position="60"/>
    </location>
</feature>
<evidence type="ECO:0000313" key="2">
    <source>
        <dbReference type="EMBL" id="GHC78254.1"/>
    </source>
</evidence>
<protein>
    <submittedName>
        <fullName evidence="2">Uncharacterized protein</fullName>
    </submittedName>
</protein>
<feature type="compositionally biased region" description="Pro residues" evidence="1">
    <location>
        <begin position="17"/>
        <end position="51"/>
    </location>
</feature>
<dbReference type="EMBL" id="BMVC01000001">
    <property type="protein sequence ID" value="GHC78254.1"/>
    <property type="molecule type" value="Genomic_DNA"/>
</dbReference>